<feature type="domain" description="Alpha-D-phosphohexomutase alpha/beta/alpha" evidence="11">
    <location>
        <begin position="160"/>
        <end position="260"/>
    </location>
</feature>
<keyword evidence="5" id="KW-0460">Magnesium</keyword>
<dbReference type="InterPro" id="IPR005843">
    <property type="entry name" value="A-D-PHexomutase_C"/>
</dbReference>
<dbReference type="Gene3D" id="3.40.120.10">
    <property type="entry name" value="Alpha-D-Glucose-1,6-Bisphosphate, subunit A, domain 3"/>
    <property type="match status" value="3"/>
</dbReference>
<evidence type="ECO:0000256" key="8">
    <source>
        <dbReference type="ARBA" id="ARBA00068193"/>
    </source>
</evidence>
<dbReference type="GO" id="GO:0005975">
    <property type="term" value="P:carbohydrate metabolic process"/>
    <property type="evidence" value="ECO:0007669"/>
    <property type="project" value="InterPro"/>
</dbReference>
<evidence type="ECO:0000256" key="1">
    <source>
        <dbReference type="ARBA" id="ARBA00001946"/>
    </source>
</evidence>
<evidence type="ECO:0000256" key="5">
    <source>
        <dbReference type="ARBA" id="ARBA00022842"/>
    </source>
</evidence>
<dbReference type="GeneID" id="83057523"/>
<dbReference type="Pfam" id="PF00408">
    <property type="entry name" value="PGM_PMM_IV"/>
    <property type="match status" value="1"/>
</dbReference>
<feature type="domain" description="Alpha-D-phosphohexomutase alpha/beta/alpha" evidence="12">
    <location>
        <begin position="264"/>
        <end position="375"/>
    </location>
</feature>
<evidence type="ECO:0000256" key="3">
    <source>
        <dbReference type="ARBA" id="ARBA00022553"/>
    </source>
</evidence>
<dbReference type="Gene3D" id="3.30.310.50">
    <property type="entry name" value="Alpha-D-phosphohexomutase, C-terminal domain"/>
    <property type="match status" value="1"/>
</dbReference>
<evidence type="ECO:0000259" key="9">
    <source>
        <dbReference type="Pfam" id="PF00408"/>
    </source>
</evidence>
<dbReference type="RefSeq" id="WP_066744257.1">
    <property type="nucleotide sequence ID" value="NZ_CP016757.1"/>
</dbReference>
<proteinExistence type="inferred from homology"/>
<dbReference type="GO" id="GO:0005829">
    <property type="term" value="C:cytosol"/>
    <property type="evidence" value="ECO:0007669"/>
    <property type="project" value="TreeGrafter"/>
</dbReference>
<dbReference type="EMBL" id="CP016757">
    <property type="protein sequence ID" value="ANZ44789.1"/>
    <property type="molecule type" value="Genomic_DNA"/>
</dbReference>
<dbReference type="PANTHER" id="PTHR42946">
    <property type="entry name" value="PHOSPHOHEXOSE MUTASE"/>
    <property type="match status" value="1"/>
</dbReference>
<dbReference type="InterPro" id="IPR050060">
    <property type="entry name" value="Phosphoglucosamine_mutase"/>
</dbReference>
<dbReference type="InterPro" id="IPR005845">
    <property type="entry name" value="A-D-PHexomutase_a/b/a-II"/>
</dbReference>
<evidence type="ECO:0000313" key="13">
    <source>
        <dbReference type="EMBL" id="ANZ44789.1"/>
    </source>
</evidence>
<dbReference type="Pfam" id="PF02880">
    <property type="entry name" value="PGM_PMM_III"/>
    <property type="match status" value="1"/>
</dbReference>
<name>A0A1B2I4A3_9BACT</name>
<protein>
    <recommendedName>
        <fullName evidence="8">Phosphoglucosamine mutase</fullName>
        <ecNumber evidence="7">5.4.2.10</ecNumber>
    </recommendedName>
</protein>
<dbReference type="GO" id="GO:0009252">
    <property type="term" value="P:peptidoglycan biosynthetic process"/>
    <property type="evidence" value="ECO:0007669"/>
    <property type="project" value="TreeGrafter"/>
</dbReference>
<keyword evidence="3" id="KW-0597">Phosphoprotein</keyword>
<dbReference type="PRINTS" id="PR00509">
    <property type="entry name" value="PGMPMM"/>
</dbReference>
<dbReference type="FunFam" id="3.40.120.10:FF:000002">
    <property type="entry name" value="Phosphoglucosamine mutase"/>
    <property type="match status" value="1"/>
</dbReference>
<dbReference type="Pfam" id="PF02879">
    <property type="entry name" value="PGM_PMM_II"/>
    <property type="match status" value="1"/>
</dbReference>
<evidence type="ECO:0000256" key="2">
    <source>
        <dbReference type="ARBA" id="ARBA00010231"/>
    </source>
</evidence>
<dbReference type="AlphaFoldDB" id="A0A1B2I4A3"/>
<dbReference type="InterPro" id="IPR005844">
    <property type="entry name" value="A-D-PHexomutase_a/b/a-I"/>
</dbReference>
<gene>
    <name evidence="13" type="ORF">BED41_06615</name>
</gene>
<evidence type="ECO:0000256" key="6">
    <source>
        <dbReference type="ARBA" id="ARBA00023235"/>
    </source>
</evidence>
<keyword evidence="14" id="KW-1185">Reference proteome</keyword>
<accession>A0A1B2I4A3</accession>
<dbReference type="GO" id="GO:0004615">
    <property type="term" value="F:phosphomannomutase activity"/>
    <property type="evidence" value="ECO:0007669"/>
    <property type="project" value="TreeGrafter"/>
</dbReference>
<organism evidence="13 14">
    <name type="scientific">Cloacibacillus porcorum</name>
    <dbReference type="NCBI Taxonomy" id="1197717"/>
    <lineage>
        <taxon>Bacteria</taxon>
        <taxon>Thermotogati</taxon>
        <taxon>Synergistota</taxon>
        <taxon>Synergistia</taxon>
        <taxon>Synergistales</taxon>
        <taxon>Synergistaceae</taxon>
        <taxon>Cloacibacillus</taxon>
    </lineage>
</organism>
<sequence length="455" mass="48773">MPEGKKRQFFGTDGVRDIANSGMMRPEPAMRLGAAYTLFLKRQGVEHPVIAVGRDTRRSGEMLQSALMSGIASAGGSAADLGVIPTPGVSSVAARNKFDGGAVISASHNPAEYNGIKFLDGNGFKLTDDDEADIEELFLNEKHLRFAAPTEIGGVSDGSEYREQYAGLLKEVIKEIEDTSYPIVIDAANGAASAFVEPLFSGWRGGVTFIGNNPDGVNINREVGVTHIGTLASEVIRRGASLGIAYDGDTDRVLLCDSRGRTLDGDIMLWVIGRWLAKRGMLGAGVTATVMSNMVLEDLLAEEGIKVFRCPVGDRYVLDTMRREGGRIGGEQSGHIIALEYANTGDGLCSGILFLKAVTELGEDISTLADRFERYPQVLRNMKVDDKERIMSSSEVAAAAAEAERLLAGRGRMLLRPSGTEPLIRIFAESRDAELMNSAADIMEAAIKKAVASHG</sequence>
<evidence type="ECO:0000259" key="10">
    <source>
        <dbReference type="Pfam" id="PF02878"/>
    </source>
</evidence>
<dbReference type="InterPro" id="IPR036900">
    <property type="entry name" value="A-D-PHexomutase_C_sf"/>
</dbReference>
<dbReference type="GO" id="GO:0006048">
    <property type="term" value="P:UDP-N-acetylglucosamine biosynthetic process"/>
    <property type="evidence" value="ECO:0007669"/>
    <property type="project" value="TreeGrafter"/>
</dbReference>
<evidence type="ECO:0000256" key="7">
    <source>
        <dbReference type="ARBA" id="ARBA00066330"/>
    </source>
</evidence>
<dbReference type="Proteomes" id="UP000093044">
    <property type="component" value="Chromosome"/>
</dbReference>
<evidence type="ECO:0000313" key="14">
    <source>
        <dbReference type="Proteomes" id="UP000093044"/>
    </source>
</evidence>
<dbReference type="InterPro" id="IPR005846">
    <property type="entry name" value="A-D-PHexomutase_a/b/a-III"/>
</dbReference>
<evidence type="ECO:0000256" key="4">
    <source>
        <dbReference type="ARBA" id="ARBA00022723"/>
    </source>
</evidence>
<comment type="cofactor">
    <cofactor evidence="1">
        <name>Mg(2+)</name>
        <dbReference type="ChEBI" id="CHEBI:18420"/>
    </cofactor>
</comment>
<dbReference type="InterPro" id="IPR005841">
    <property type="entry name" value="Alpha-D-phosphohexomutase_SF"/>
</dbReference>
<feature type="domain" description="Alpha-D-phosphohexomutase C-terminal" evidence="9">
    <location>
        <begin position="381"/>
        <end position="443"/>
    </location>
</feature>
<dbReference type="InterPro" id="IPR016055">
    <property type="entry name" value="A-D-PHexomutase_a/b/a-I/II/III"/>
</dbReference>
<dbReference type="OrthoDB" id="9806956at2"/>
<dbReference type="FunFam" id="3.40.120.10:FF:000001">
    <property type="entry name" value="Phosphoglucosamine mutase"/>
    <property type="match status" value="1"/>
</dbReference>
<dbReference type="Pfam" id="PF02878">
    <property type="entry name" value="PGM_PMM_I"/>
    <property type="match status" value="1"/>
</dbReference>
<comment type="similarity">
    <text evidence="2">Belongs to the phosphohexose mutase family.</text>
</comment>
<evidence type="ECO:0000259" key="11">
    <source>
        <dbReference type="Pfam" id="PF02879"/>
    </source>
</evidence>
<dbReference type="SUPFAM" id="SSF53738">
    <property type="entry name" value="Phosphoglucomutase, first 3 domains"/>
    <property type="match status" value="3"/>
</dbReference>
<feature type="domain" description="Alpha-D-phosphohexomutase alpha/beta/alpha" evidence="10">
    <location>
        <begin position="8"/>
        <end position="142"/>
    </location>
</feature>
<dbReference type="KEGG" id="cpor:BED41_06615"/>
<keyword evidence="6" id="KW-0413">Isomerase</keyword>
<dbReference type="SUPFAM" id="SSF55957">
    <property type="entry name" value="Phosphoglucomutase, C-terminal domain"/>
    <property type="match status" value="1"/>
</dbReference>
<dbReference type="FunFam" id="3.30.310.50:FF:000001">
    <property type="entry name" value="Phosphoglucosamine mutase"/>
    <property type="match status" value="1"/>
</dbReference>
<reference evidence="13" key="1">
    <citation type="submission" date="2016-08" db="EMBL/GenBank/DDBJ databases">
        <title>Complete genome of Cloacibacillus porcorum.</title>
        <authorList>
            <person name="Looft T."/>
            <person name="Bayles D.O."/>
            <person name="Alt D.P."/>
        </authorList>
    </citation>
    <scope>NUCLEOTIDE SEQUENCE [LARGE SCALE GENOMIC DNA]</scope>
    <source>
        <strain evidence="13">CL-84</strain>
    </source>
</reference>
<dbReference type="PANTHER" id="PTHR42946:SF1">
    <property type="entry name" value="PHOSPHOGLUCOMUTASE (ALPHA-D-GLUCOSE-1,6-BISPHOSPHATE-DEPENDENT)"/>
    <property type="match status" value="1"/>
</dbReference>
<keyword evidence="4" id="KW-0479">Metal-binding</keyword>
<dbReference type="GO" id="GO:0046872">
    <property type="term" value="F:metal ion binding"/>
    <property type="evidence" value="ECO:0007669"/>
    <property type="project" value="UniProtKB-KW"/>
</dbReference>
<dbReference type="GO" id="GO:0008966">
    <property type="term" value="F:phosphoglucosamine mutase activity"/>
    <property type="evidence" value="ECO:0007669"/>
    <property type="project" value="UniProtKB-EC"/>
</dbReference>
<evidence type="ECO:0000259" key="12">
    <source>
        <dbReference type="Pfam" id="PF02880"/>
    </source>
</evidence>
<dbReference type="EC" id="5.4.2.10" evidence="7"/>
<dbReference type="STRING" id="1197717.BED41_06615"/>